<proteinExistence type="predicted"/>
<accession>A0ABP7IZE1</accession>
<dbReference type="Gene3D" id="2.120.10.30">
    <property type="entry name" value="TolB, C-terminal domain"/>
    <property type="match status" value="1"/>
</dbReference>
<keyword evidence="2" id="KW-0812">Transmembrane</keyword>
<keyword evidence="2" id="KW-0472">Membrane</keyword>
<feature type="compositionally biased region" description="Low complexity" evidence="1">
    <location>
        <begin position="235"/>
        <end position="246"/>
    </location>
</feature>
<feature type="compositionally biased region" description="Pro residues" evidence="1">
    <location>
        <begin position="124"/>
        <end position="142"/>
    </location>
</feature>
<feature type="compositionally biased region" description="Low complexity" evidence="1">
    <location>
        <begin position="143"/>
        <end position="154"/>
    </location>
</feature>
<feature type="region of interest" description="Disordered" evidence="1">
    <location>
        <begin position="113"/>
        <end position="195"/>
    </location>
</feature>
<feature type="compositionally biased region" description="Low complexity" evidence="1">
    <location>
        <begin position="165"/>
        <end position="178"/>
    </location>
</feature>
<comment type="caution">
    <text evidence="3">The sequence shown here is derived from an EMBL/GenBank/DDBJ whole genome shotgun (WGS) entry which is preliminary data.</text>
</comment>
<evidence type="ECO:0000256" key="1">
    <source>
        <dbReference type="SAM" id="MobiDB-lite"/>
    </source>
</evidence>
<feature type="region of interest" description="Disordered" evidence="1">
    <location>
        <begin position="225"/>
        <end position="246"/>
    </location>
</feature>
<keyword evidence="4" id="KW-1185">Reference proteome</keyword>
<reference evidence="4" key="1">
    <citation type="journal article" date="2019" name="Int. J. Syst. Evol. Microbiol.">
        <title>The Global Catalogue of Microorganisms (GCM) 10K type strain sequencing project: providing services to taxonomists for standard genome sequencing and annotation.</title>
        <authorList>
            <consortium name="The Broad Institute Genomics Platform"/>
            <consortium name="The Broad Institute Genome Sequencing Center for Infectious Disease"/>
            <person name="Wu L."/>
            <person name="Ma J."/>
        </authorList>
    </citation>
    <scope>NUCLEOTIDE SEQUENCE [LARGE SCALE GENOMIC DNA]</scope>
    <source>
        <strain evidence="4">JCM 16953</strain>
    </source>
</reference>
<dbReference type="InterPro" id="IPR011659">
    <property type="entry name" value="WD40"/>
</dbReference>
<dbReference type="SUPFAM" id="SSF69322">
    <property type="entry name" value="Tricorn protease domain 2"/>
    <property type="match status" value="1"/>
</dbReference>
<keyword evidence="2" id="KW-1133">Transmembrane helix</keyword>
<dbReference type="RefSeq" id="WP_344777928.1">
    <property type="nucleotide sequence ID" value="NZ_BAABAH010000016.1"/>
</dbReference>
<feature type="region of interest" description="Disordered" evidence="1">
    <location>
        <begin position="501"/>
        <end position="530"/>
    </location>
</feature>
<protein>
    <recommendedName>
        <fullName evidence="5">WD40 repeat domain-containing protein</fullName>
    </recommendedName>
</protein>
<dbReference type="InterPro" id="IPR011042">
    <property type="entry name" value="6-blade_b-propeller_TolB-like"/>
</dbReference>
<name>A0ABP7IZE1_9ACTN</name>
<evidence type="ECO:0000256" key="2">
    <source>
        <dbReference type="SAM" id="Phobius"/>
    </source>
</evidence>
<evidence type="ECO:0000313" key="3">
    <source>
        <dbReference type="EMBL" id="GAA3830910.1"/>
    </source>
</evidence>
<dbReference type="Proteomes" id="UP001501821">
    <property type="component" value="Unassembled WGS sequence"/>
</dbReference>
<dbReference type="EMBL" id="BAABAH010000016">
    <property type="protein sequence ID" value="GAA3830910.1"/>
    <property type="molecule type" value="Genomic_DNA"/>
</dbReference>
<organism evidence="3 4">
    <name type="scientific">Nocardioides panacisoli</name>
    <dbReference type="NCBI Taxonomy" id="627624"/>
    <lineage>
        <taxon>Bacteria</taxon>
        <taxon>Bacillati</taxon>
        <taxon>Actinomycetota</taxon>
        <taxon>Actinomycetes</taxon>
        <taxon>Propionibacteriales</taxon>
        <taxon>Nocardioidaceae</taxon>
        <taxon>Nocardioides</taxon>
    </lineage>
</organism>
<sequence length="530" mass="54917">MALQESLRELVASRGPRVTVDATEFRGALDDFLGEDEATTGEVNLLVDAVRLGGLARLVALLDAGASPQAAVLEAGTALARDRGSDDDRRSRWAVAVLGFAIGRLDAAFVPSRGAEEGDTGRGPVPPAGPSLASPPPPPPGQPWSAPAAASAPGQQDGTVYVDEAPGPAGLTAPAGPAGLPPRPLAPPAPPPAAPRRRGIGLVVLAIALVLGLVAGVGFAVWQSQRGDDSGGSSGDSSSSADSGGATTIPDNAILLPYRDDAGALRIYRVNADNGRWSPLTDGTADDLPTISPDRTEFTYLDTSSGFPVLFLRHVGSDEAATQVFPSSGRCEHALRPGWSLDGTRFAIVCTGNDGRPDGIFVCASDGSGAQQVLEGTDFRGSPTWVSDNTFIYGTEDPATGADTFSAYDMSTGTPVPLALPDDPTAHVTHADWSQEADALLFLVHDSDDTYGHLWVADAGMHEAHQLGTTEYAHPVWSPDGKQIAALWRAPDGSEELVTIDPASPDDPDILADQHPQPNGVPTIPVWGSR</sequence>
<feature type="transmembrane region" description="Helical" evidence="2">
    <location>
        <begin position="200"/>
        <end position="222"/>
    </location>
</feature>
<evidence type="ECO:0000313" key="4">
    <source>
        <dbReference type="Proteomes" id="UP001501821"/>
    </source>
</evidence>
<gene>
    <name evidence="3" type="ORF">GCM10022242_35350</name>
</gene>
<dbReference type="Pfam" id="PF07676">
    <property type="entry name" value="PD40"/>
    <property type="match status" value="2"/>
</dbReference>
<feature type="compositionally biased region" description="Pro residues" evidence="1">
    <location>
        <begin position="179"/>
        <end position="194"/>
    </location>
</feature>
<evidence type="ECO:0008006" key="5">
    <source>
        <dbReference type="Google" id="ProtNLM"/>
    </source>
</evidence>